<name>A0ACB9SG88_HOLOL</name>
<protein>
    <submittedName>
        <fullName evidence="1">Uncharacterized protein</fullName>
    </submittedName>
</protein>
<sequence>MEEIREAIIINEVMDDVYPNINIIGNVTLGFAEPLILQNQAIQREAVPGNDVYFEVTISQYMGDFFIEHFRMSKRAFEQLTSIILVEKNLLFSLWILAKPESFLAAGDRFELAKSTAYNVFNL</sequence>
<evidence type="ECO:0000313" key="1">
    <source>
        <dbReference type="EMBL" id="KAI4454210.1"/>
    </source>
</evidence>
<dbReference type="Proteomes" id="UP001056778">
    <property type="component" value="Chromosome 10"/>
</dbReference>
<dbReference type="EMBL" id="CM043024">
    <property type="protein sequence ID" value="KAI4454210.1"/>
    <property type="molecule type" value="Genomic_DNA"/>
</dbReference>
<proteinExistence type="predicted"/>
<comment type="caution">
    <text evidence="1">The sequence shown here is derived from an EMBL/GenBank/DDBJ whole genome shotgun (WGS) entry which is preliminary data.</text>
</comment>
<gene>
    <name evidence="1" type="ORF">MML48_10g00011629</name>
</gene>
<reference evidence="1" key="1">
    <citation type="submission" date="2022-04" db="EMBL/GenBank/DDBJ databases">
        <title>Chromosome-scale genome assembly of Holotrichia oblita Faldermann.</title>
        <authorList>
            <person name="Rongchong L."/>
        </authorList>
    </citation>
    <scope>NUCLEOTIDE SEQUENCE</scope>
    <source>
        <strain evidence="1">81SQS9</strain>
    </source>
</reference>
<accession>A0ACB9SG88</accession>
<evidence type="ECO:0000313" key="2">
    <source>
        <dbReference type="Proteomes" id="UP001056778"/>
    </source>
</evidence>
<keyword evidence="2" id="KW-1185">Reference proteome</keyword>
<organism evidence="1 2">
    <name type="scientific">Holotrichia oblita</name>
    <name type="common">Chafer beetle</name>
    <dbReference type="NCBI Taxonomy" id="644536"/>
    <lineage>
        <taxon>Eukaryota</taxon>
        <taxon>Metazoa</taxon>
        <taxon>Ecdysozoa</taxon>
        <taxon>Arthropoda</taxon>
        <taxon>Hexapoda</taxon>
        <taxon>Insecta</taxon>
        <taxon>Pterygota</taxon>
        <taxon>Neoptera</taxon>
        <taxon>Endopterygota</taxon>
        <taxon>Coleoptera</taxon>
        <taxon>Polyphaga</taxon>
        <taxon>Scarabaeiformia</taxon>
        <taxon>Scarabaeidae</taxon>
        <taxon>Melolonthinae</taxon>
        <taxon>Holotrichia</taxon>
    </lineage>
</organism>